<evidence type="ECO:0000256" key="10">
    <source>
        <dbReference type="SAM" id="Coils"/>
    </source>
</evidence>
<comment type="caution">
    <text evidence="11">The sequence shown here is derived from an EMBL/GenBank/DDBJ whole genome shotgun (WGS) entry which is preliminary data.</text>
</comment>
<dbReference type="PANTHER" id="PTHR31598">
    <property type="entry name" value="IQ DOMAIN-CONTAINING PROTEIN D"/>
    <property type="match status" value="1"/>
</dbReference>
<evidence type="ECO:0000256" key="5">
    <source>
        <dbReference type="ARBA" id="ARBA00022490"/>
    </source>
</evidence>
<dbReference type="Proteomes" id="UP001107558">
    <property type="component" value="Chromosome 2"/>
</dbReference>
<evidence type="ECO:0000256" key="2">
    <source>
        <dbReference type="ARBA" id="ARBA00004611"/>
    </source>
</evidence>
<dbReference type="OrthoDB" id="536093at2759"/>
<evidence type="ECO:0000313" key="11">
    <source>
        <dbReference type="EMBL" id="KAG5677299.1"/>
    </source>
</evidence>
<keyword evidence="9" id="KW-0966">Cell projection</keyword>
<comment type="function">
    <text evidence="1">Component of the nexin-dynein regulatory complex (N-DRC), a key regulator of ciliary/flagellar motility which maintains the alignment and integrity of the distal axoneme and regulates microtubule sliding in motile axonemes.</text>
</comment>
<comment type="subcellular location">
    <subcellularLocation>
        <location evidence="2">Cytoplasm</location>
        <location evidence="2">Cytoskeleton</location>
        <location evidence="2">Flagellum axoneme</location>
    </subcellularLocation>
</comment>
<evidence type="ECO:0000256" key="3">
    <source>
        <dbReference type="ARBA" id="ARBA00009071"/>
    </source>
</evidence>
<sequence>MSELLNIDDYFFEPDEEEEEDFSFIDPAILQQFRRFSVISIEKIQKEIFNFDEKEDEDFQSDKALRNFEFQIQVNRILQIFDELVKKIEVILCLPEFIKDHELMKKFFSEEDINQLTLYCKNRNFEINTNDPKEEEKVNRLIQTLLSSELHLYSENYKDNISLQKIIFLSSIKELRNIINSRLQLTAPKELKREQILHQIWKRYEKTKEKIATLREKWFYRKENFEEKMKNKYETIERYTKEIEILKKQNEIEINDQIEQSNVNIINFCKEKDNAIEKKYNEAEEARDAYKDLLSEDLNREKMLREQKDKAIQALQAILHKYDVEVGEERTRELEELRSALELQRKEFGIWKDTVFDPQIRLHEKLMFERAETERLEMEKQMLIFMMNRSAKILQKYWRALVSKKKKKKGRRGKKK</sequence>
<evidence type="ECO:0000256" key="8">
    <source>
        <dbReference type="ARBA" id="ARBA00023212"/>
    </source>
</evidence>
<evidence type="ECO:0000256" key="6">
    <source>
        <dbReference type="ARBA" id="ARBA00022846"/>
    </source>
</evidence>
<reference evidence="11" key="1">
    <citation type="submission" date="2021-03" db="EMBL/GenBank/DDBJ databases">
        <title>Chromosome level genome of the anhydrobiotic midge Polypedilum vanderplanki.</title>
        <authorList>
            <person name="Yoshida Y."/>
            <person name="Kikawada T."/>
            <person name="Gusev O."/>
        </authorList>
    </citation>
    <scope>NUCLEOTIDE SEQUENCE</scope>
    <source>
        <strain evidence="11">NIAS01</strain>
        <tissue evidence="11">Whole body or cell culture</tissue>
    </source>
</reference>
<dbReference type="EMBL" id="JADBJN010000002">
    <property type="protein sequence ID" value="KAG5677299.1"/>
    <property type="molecule type" value="Genomic_DNA"/>
</dbReference>
<comment type="similarity">
    <text evidence="3">Belongs to the DRC10 family.</text>
</comment>
<organism evidence="11 12">
    <name type="scientific">Polypedilum vanderplanki</name>
    <name type="common">Sleeping chironomid midge</name>
    <dbReference type="NCBI Taxonomy" id="319348"/>
    <lineage>
        <taxon>Eukaryota</taxon>
        <taxon>Metazoa</taxon>
        <taxon>Ecdysozoa</taxon>
        <taxon>Arthropoda</taxon>
        <taxon>Hexapoda</taxon>
        <taxon>Insecta</taxon>
        <taxon>Pterygota</taxon>
        <taxon>Neoptera</taxon>
        <taxon>Endopterygota</taxon>
        <taxon>Diptera</taxon>
        <taxon>Nematocera</taxon>
        <taxon>Chironomoidea</taxon>
        <taxon>Chironomidae</taxon>
        <taxon>Chironominae</taxon>
        <taxon>Polypedilum</taxon>
        <taxon>Polypedilum</taxon>
    </lineage>
</organism>
<dbReference type="PANTHER" id="PTHR31598:SF1">
    <property type="entry name" value="DYNEIN REGULATORY COMPLEX PROTEIN 10"/>
    <property type="match status" value="1"/>
</dbReference>
<keyword evidence="8" id="KW-0206">Cytoskeleton</keyword>
<keyword evidence="7" id="KW-0969">Cilium</keyword>
<keyword evidence="5" id="KW-0963">Cytoplasm</keyword>
<gene>
    <name evidence="11" type="ORF">PVAND_007068</name>
</gene>
<keyword evidence="12" id="KW-1185">Reference proteome</keyword>
<name>A0A9J6C644_POLVA</name>
<feature type="coiled-coil region" evidence="10">
    <location>
        <begin position="222"/>
        <end position="300"/>
    </location>
</feature>
<dbReference type="PROSITE" id="PS50096">
    <property type="entry name" value="IQ"/>
    <property type="match status" value="1"/>
</dbReference>
<evidence type="ECO:0000256" key="9">
    <source>
        <dbReference type="ARBA" id="ARBA00023273"/>
    </source>
</evidence>
<evidence type="ECO:0000256" key="4">
    <source>
        <dbReference type="ARBA" id="ARBA00021752"/>
    </source>
</evidence>
<protein>
    <recommendedName>
        <fullName evidence="4">Dynein regulatory complex protein 10</fullName>
    </recommendedName>
</protein>
<accession>A0A9J6C644</accession>
<keyword evidence="6" id="KW-0282">Flagellum</keyword>
<dbReference type="AlphaFoldDB" id="A0A9J6C644"/>
<dbReference type="InterPro" id="IPR042815">
    <property type="entry name" value="DRC10"/>
</dbReference>
<keyword evidence="10" id="KW-0175">Coiled coil</keyword>
<evidence type="ECO:0000256" key="1">
    <source>
        <dbReference type="ARBA" id="ARBA00003029"/>
    </source>
</evidence>
<evidence type="ECO:0000313" key="12">
    <source>
        <dbReference type="Proteomes" id="UP001107558"/>
    </source>
</evidence>
<proteinExistence type="inferred from homology"/>
<evidence type="ECO:0000256" key="7">
    <source>
        <dbReference type="ARBA" id="ARBA00023069"/>
    </source>
</evidence>